<dbReference type="Proteomes" id="UP000018877">
    <property type="component" value="Unassembled WGS sequence"/>
</dbReference>
<dbReference type="RefSeq" id="WP_024028362.1">
    <property type="nucleotide sequence ID" value="NZ_ALAN01000061.1"/>
</dbReference>
<protein>
    <recommendedName>
        <fullName evidence="3">Fe-S oxidoreductase</fullName>
    </recommendedName>
</protein>
<organism evidence="1 2">
    <name type="scientific">Neobacillus vireti LMG 21834</name>
    <dbReference type="NCBI Taxonomy" id="1131730"/>
    <lineage>
        <taxon>Bacteria</taxon>
        <taxon>Bacillati</taxon>
        <taxon>Bacillota</taxon>
        <taxon>Bacilli</taxon>
        <taxon>Bacillales</taxon>
        <taxon>Bacillaceae</taxon>
        <taxon>Neobacillus</taxon>
    </lineage>
</organism>
<evidence type="ECO:0000313" key="2">
    <source>
        <dbReference type="Proteomes" id="UP000018877"/>
    </source>
</evidence>
<accession>A0AB94IP36</accession>
<sequence length="115" mass="12827">MNIEIDAGSKEWIESKGNQLTVKTLEVKACCAPGVQELVAVPGKPKTLNNYHEILIDNLSIYVQKNIRSKEKLILKLSGFSILKSISAKLNKNERLFVKNVLLPLIMLPKTLKAV</sequence>
<dbReference type="NCBIfam" id="NF041239">
    <property type="entry name" value="Moor_selen_rel"/>
    <property type="match status" value="1"/>
</dbReference>
<keyword evidence="2" id="KW-1185">Reference proteome</keyword>
<dbReference type="InterPro" id="IPR049744">
    <property type="entry name" value="CC/Se_fam"/>
</dbReference>
<evidence type="ECO:0000313" key="1">
    <source>
        <dbReference type="EMBL" id="ETI68733.1"/>
    </source>
</evidence>
<comment type="caution">
    <text evidence="1">The sequence shown here is derived from an EMBL/GenBank/DDBJ whole genome shotgun (WGS) entry which is preliminary data.</text>
</comment>
<gene>
    <name evidence="1" type="ORF">BAVI_10874</name>
</gene>
<dbReference type="AlphaFoldDB" id="A0AB94IP36"/>
<reference evidence="1 2" key="1">
    <citation type="journal article" date="2014" name="Environ. Microbiol.">
        <title>The nitrate-ammonifying and nosZ-carrying bacterium Bacillus vireti is a potent source and sink for nitric and nitrous oxide under high nitrate conditions.</title>
        <authorList>
            <person name="Mania D."/>
            <person name="Heylen K."/>
            <person name="van Spanning R.J."/>
            <person name="Frostegard A."/>
        </authorList>
    </citation>
    <scope>NUCLEOTIDE SEQUENCE [LARGE SCALE GENOMIC DNA]</scope>
    <source>
        <strain evidence="1 2">LMG 21834</strain>
    </source>
</reference>
<name>A0AB94IP36_9BACI</name>
<proteinExistence type="predicted"/>
<dbReference type="EMBL" id="ALAN01000061">
    <property type="protein sequence ID" value="ETI68733.1"/>
    <property type="molecule type" value="Genomic_DNA"/>
</dbReference>
<evidence type="ECO:0008006" key="3">
    <source>
        <dbReference type="Google" id="ProtNLM"/>
    </source>
</evidence>